<dbReference type="PANTHER" id="PTHR22911:SF137">
    <property type="entry name" value="SOLUTE CARRIER FAMILY 35 MEMBER G2-RELATED"/>
    <property type="match status" value="1"/>
</dbReference>
<dbReference type="GO" id="GO:0016020">
    <property type="term" value="C:membrane"/>
    <property type="evidence" value="ECO:0007669"/>
    <property type="project" value="InterPro"/>
</dbReference>
<keyword evidence="6" id="KW-1185">Reference proteome</keyword>
<dbReference type="PANTHER" id="PTHR22911">
    <property type="entry name" value="ACYL-MALONYL CONDENSING ENZYME-RELATED"/>
    <property type="match status" value="1"/>
</dbReference>
<name>A0A6V8MYM1_9BACT</name>
<feature type="transmembrane region" description="Helical" evidence="1">
    <location>
        <begin position="222"/>
        <end position="249"/>
    </location>
</feature>
<feature type="transmembrane region" description="Helical" evidence="1">
    <location>
        <begin position="154"/>
        <end position="172"/>
    </location>
</feature>
<dbReference type="Gene3D" id="1.10.3730.20">
    <property type="match status" value="1"/>
</dbReference>
<dbReference type="EMBL" id="CP096574">
    <property type="protein sequence ID" value="UPU36504.1"/>
    <property type="molecule type" value="Genomic_DNA"/>
</dbReference>
<dbReference type="SUPFAM" id="SSF103481">
    <property type="entry name" value="Multidrug resistance efflux transporter EmrE"/>
    <property type="match status" value="1"/>
</dbReference>
<evidence type="ECO:0000259" key="2">
    <source>
        <dbReference type="Pfam" id="PF00892"/>
    </source>
</evidence>
<keyword evidence="1" id="KW-0812">Transmembrane</keyword>
<feature type="transmembrane region" description="Helical" evidence="1">
    <location>
        <begin position="119"/>
        <end position="134"/>
    </location>
</feature>
<dbReference type="EMBL" id="BLXY01000008">
    <property type="protein sequence ID" value="GFO65318.1"/>
    <property type="molecule type" value="Genomic_DNA"/>
</dbReference>
<protein>
    <submittedName>
        <fullName evidence="4">DMT family transporter</fullName>
    </submittedName>
</protein>
<keyword evidence="1" id="KW-0472">Membrane</keyword>
<evidence type="ECO:0000313" key="4">
    <source>
        <dbReference type="EMBL" id="UPU36504.1"/>
    </source>
</evidence>
<feature type="transmembrane region" description="Helical" evidence="1">
    <location>
        <begin position="270"/>
        <end position="288"/>
    </location>
</feature>
<reference evidence="3" key="2">
    <citation type="journal article" date="2021" name="Int. J. Syst. Evol. Microbiol.">
        <title>Geomonas silvestris sp. nov., Geomonas paludis sp. nov. and Geomonas limicola sp. nov., isolated from terrestrial environments, and emended description of the genus Geomonas.</title>
        <authorList>
            <person name="Itoh H."/>
            <person name="Xu Z."/>
            <person name="Masuda Y."/>
            <person name="Ushijima N."/>
            <person name="Hayakawa C."/>
            <person name="Shiratori Y."/>
            <person name="Senoo K."/>
        </authorList>
    </citation>
    <scope>NUCLEOTIDE SEQUENCE</scope>
    <source>
        <strain evidence="3">Red736</strain>
    </source>
</reference>
<keyword evidence="1" id="KW-1133">Transmembrane helix</keyword>
<feature type="transmembrane region" description="Helical" evidence="1">
    <location>
        <begin position="94"/>
        <end position="112"/>
    </location>
</feature>
<reference evidence="5" key="1">
    <citation type="submission" date="2020-06" db="EMBL/GenBank/DDBJ databases">
        <title>Draft genomic sequecing of Geomonas sp. Red736.</title>
        <authorList>
            <person name="Itoh H."/>
            <person name="Xu Z.X."/>
            <person name="Ushijima N."/>
            <person name="Masuda Y."/>
            <person name="Shiratori Y."/>
            <person name="Senoo K."/>
        </authorList>
    </citation>
    <scope>NUCLEOTIDE SEQUENCE [LARGE SCALE GENOMIC DNA]</scope>
    <source>
        <strain evidence="5">Red736</strain>
    </source>
</reference>
<feature type="transmembrane region" description="Helical" evidence="1">
    <location>
        <begin position="37"/>
        <end position="56"/>
    </location>
</feature>
<evidence type="ECO:0000256" key="1">
    <source>
        <dbReference type="SAM" id="Phobius"/>
    </source>
</evidence>
<dbReference type="InterPro" id="IPR037185">
    <property type="entry name" value="EmrE-like"/>
</dbReference>
<dbReference type="Proteomes" id="UP000568888">
    <property type="component" value="Unassembled WGS sequence"/>
</dbReference>
<dbReference type="InterPro" id="IPR000620">
    <property type="entry name" value="EamA_dom"/>
</dbReference>
<dbReference type="Proteomes" id="UP000831485">
    <property type="component" value="Chromosome"/>
</dbReference>
<organism evidence="3 5">
    <name type="scientific">Geomonas paludis</name>
    <dbReference type="NCBI Taxonomy" id="2740185"/>
    <lineage>
        <taxon>Bacteria</taxon>
        <taxon>Pseudomonadati</taxon>
        <taxon>Thermodesulfobacteriota</taxon>
        <taxon>Desulfuromonadia</taxon>
        <taxon>Geobacterales</taxon>
        <taxon>Geobacteraceae</taxon>
        <taxon>Geomonas</taxon>
    </lineage>
</organism>
<accession>A0A6V8MYM1</accession>
<dbReference type="Pfam" id="PF00892">
    <property type="entry name" value="EamA"/>
    <property type="match status" value="2"/>
</dbReference>
<feature type="domain" description="EamA" evidence="2">
    <location>
        <begin position="154"/>
        <end position="286"/>
    </location>
</feature>
<reference evidence="4" key="3">
    <citation type="submission" date="2022-04" db="EMBL/GenBank/DDBJ databases">
        <authorList>
            <person name="Liu G."/>
        </authorList>
    </citation>
    <scope>NUCLEOTIDE SEQUENCE</scope>
    <source>
        <strain evidence="4">RG22</strain>
    </source>
</reference>
<feature type="transmembrane region" description="Helical" evidence="1">
    <location>
        <begin position="184"/>
        <end position="202"/>
    </location>
</feature>
<feature type="transmembrane region" description="Helical" evidence="1">
    <location>
        <begin position="63"/>
        <end position="82"/>
    </location>
</feature>
<dbReference type="AlphaFoldDB" id="A0A6V8MYM1"/>
<sequence length="289" mass="31038">MTPLWFPLTVLSAFFLATSDATTKRALTGRNEYLVTWLRIAPTFPLFLATLPFITIPNIGDDFYFCIFTGLPLEAVAIILYTKALKLSPLSLTLPLLSLTPLLLLVVPYLLLGERISPMGGAGIFLIALGGYLLNSGRGETGLLAPLKALAREKGALCMLGVATIYSVTSTLGKRAIAASSPLFFAAVYLPLLVLVLTPFALYKSRGELPPVLRNGTAKAVVLPAVCYALQALTHVYAVNLTNVAYMIAVKRLSLLFGVLYGHYLFKERGGILSTIIMLIGVFLIVAGG</sequence>
<evidence type="ECO:0000313" key="6">
    <source>
        <dbReference type="Proteomes" id="UP000831485"/>
    </source>
</evidence>
<gene>
    <name evidence="3" type="ORF">GMPD_32370</name>
    <name evidence="4" type="ORF">M1B72_02025</name>
</gene>
<dbReference type="RefSeq" id="WP_183349286.1">
    <property type="nucleotide sequence ID" value="NZ_BLXY01000008.1"/>
</dbReference>
<evidence type="ECO:0000313" key="5">
    <source>
        <dbReference type="Proteomes" id="UP000568888"/>
    </source>
</evidence>
<feature type="domain" description="EamA" evidence="2">
    <location>
        <begin position="7"/>
        <end position="135"/>
    </location>
</feature>
<proteinExistence type="predicted"/>
<evidence type="ECO:0000313" key="3">
    <source>
        <dbReference type="EMBL" id="GFO65318.1"/>
    </source>
</evidence>